<dbReference type="Gene3D" id="3.40.50.1000">
    <property type="entry name" value="HAD superfamily/HAD-like"/>
    <property type="match status" value="1"/>
</dbReference>
<evidence type="ECO:0000313" key="2">
    <source>
        <dbReference type="EMBL" id="SVD07209.1"/>
    </source>
</evidence>
<feature type="domain" description="BF1531-like N-terminal" evidence="1">
    <location>
        <begin position="39"/>
        <end position="223"/>
    </location>
</feature>
<dbReference type="AlphaFoldDB" id="A0A382SBG1"/>
<gene>
    <name evidence="2" type="ORF">METZ01_LOCUS360063</name>
</gene>
<dbReference type="EMBL" id="UINC01127827">
    <property type="protein sequence ID" value="SVD07209.1"/>
    <property type="molecule type" value="Genomic_DNA"/>
</dbReference>
<proteinExistence type="predicted"/>
<sequence length="262" mass="30309">MNVESNLSQYIAESKSLNDKKFRNEVKISILSSFTLEGLSETLIVKCAEKDIKCKTFVSGYNQYNQEILKDNSQLHNFSPEITFLILDPRKIFGNLFYNSYELSKEQRIDFVNKKFNEIKELIDFFKSKSKSKLVISNFWIPTYSPYGISETKTEFGFREMIKQLNQNLLDKVQDEDSVYLLDMDRFVSKYGEENTFDFQQYFFGDIQISIKFIPHLANELMSFVIAYLGISKKCIVLDLDNTLWGGIAGEDGIDGIKLGHG</sequence>
<dbReference type="InterPro" id="IPR049369">
    <property type="entry name" value="BF1531-like_N"/>
</dbReference>
<name>A0A382SBG1_9ZZZZ</name>
<protein>
    <recommendedName>
        <fullName evidence="1">BF1531-like N-terminal domain-containing protein</fullName>
    </recommendedName>
</protein>
<dbReference type="Pfam" id="PF21211">
    <property type="entry name" value="FkbH_N"/>
    <property type="match status" value="1"/>
</dbReference>
<accession>A0A382SBG1</accession>
<dbReference type="InterPro" id="IPR023214">
    <property type="entry name" value="HAD_sf"/>
</dbReference>
<dbReference type="InterPro" id="IPR036514">
    <property type="entry name" value="SGNH_hydro_sf"/>
</dbReference>
<reference evidence="2" key="1">
    <citation type="submission" date="2018-05" db="EMBL/GenBank/DDBJ databases">
        <authorList>
            <person name="Lanie J.A."/>
            <person name="Ng W.-L."/>
            <person name="Kazmierczak K.M."/>
            <person name="Andrzejewski T.M."/>
            <person name="Davidsen T.M."/>
            <person name="Wayne K.J."/>
            <person name="Tettelin H."/>
            <person name="Glass J.I."/>
            <person name="Rusch D."/>
            <person name="Podicherti R."/>
            <person name="Tsui H.-C.T."/>
            <person name="Winkler M.E."/>
        </authorList>
    </citation>
    <scope>NUCLEOTIDE SEQUENCE</scope>
</reference>
<dbReference type="Gene3D" id="3.40.50.1110">
    <property type="entry name" value="SGNH hydrolase"/>
    <property type="match status" value="1"/>
</dbReference>
<evidence type="ECO:0000259" key="1">
    <source>
        <dbReference type="Pfam" id="PF21211"/>
    </source>
</evidence>
<organism evidence="2">
    <name type="scientific">marine metagenome</name>
    <dbReference type="NCBI Taxonomy" id="408172"/>
    <lineage>
        <taxon>unclassified sequences</taxon>
        <taxon>metagenomes</taxon>
        <taxon>ecological metagenomes</taxon>
    </lineage>
</organism>
<feature type="non-terminal residue" evidence="2">
    <location>
        <position position="262"/>
    </location>
</feature>